<protein>
    <recommendedName>
        <fullName evidence="4">D-inositol 3-phosphate glycosyltransferase</fullName>
    </recommendedName>
</protein>
<dbReference type="EMBL" id="QHLY01000005">
    <property type="protein sequence ID" value="PXA72398.1"/>
    <property type="molecule type" value="Genomic_DNA"/>
</dbReference>
<keyword evidence="3" id="KW-1185">Reference proteome</keyword>
<proteinExistence type="predicted"/>
<evidence type="ECO:0000313" key="3">
    <source>
        <dbReference type="Proteomes" id="UP000246722"/>
    </source>
</evidence>
<gene>
    <name evidence="2" type="ORF">CTB96_03655</name>
</gene>
<dbReference type="OrthoDB" id="4120491at2"/>
<name>A0A318A343_9MICO</name>
<dbReference type="SUPFAM" id="SSF53756">
    <property type="entry name" value="UDP-Glycosyltransferase/glycogen phosphorylase"/>
    <property type="match status" value="1"/>
</dbReference>
<comment type="caution">
    <text evidence="2">The sequence shown here is derived from an EMBL/GenBank/DDBJ whole genome shotgun (WGS) entry which is preliminary data.</text>
</comment>
<organism evidence="2 3">
    <name type="scientific">Cryobacterium arcticum</name>
    <dbReference type="NCBI Taxonomy" id="670052"/>
    <lineage>
        <taxon>Bacteria</taxon>
        <taxon>Bacillati</taxon>
        <taxon>Actinomycetota</taxon>
        <taxon>Actinomycetes</taxon>
        <taxon>Micrococcales</taxon>
        <taxon>Microbacteriaceae</taxon>
        <taxon>Cryobacterium</taxon>
    </lineage>
</organism>
<dbReference type="AlphaFoldDB" id="A0A318A343"/>
<evidence type="ECO:0000256" key="1">
    <source>
        <dbReference type="SAM" id="MobiDB-lite"/>
    </source>
</evidence>
<accession>A0A318A343</accession>
<feature type="region of interest" description="Disordered" evidence="1">
    <location>
        <begin position="150"/>
        <end position="170"/>
    </location>
</feature>
<evidence type="ECO:0008006" key="4">
    <source>
        <dbReference type="Google" id="ProtNLM"/>
    </source>
</evidence>
<dbReference type="Proteomes" id="UP000246722">
    <property type="component" value="Unassembled WGS sequence"/>
</dbReference>
<reference evidence="2 3" key="1">
    <citation type="submission" date="2018-05" db="EMBL/GenBank/DDBJ databases">
        <title>Genetic diversity of glacier-inhabiting Cryobacterium bacteria in China and description of Cryobacterium mengkeensis sp. nov. and Arthrobacter glacialis sp. nov.</title>
        <authorList>
            <person name="Liu Q."/>
            <person name="Xin Y.-H."/>
        </authorList>
    </citation>
    <scope>NUCLEOTIDE SEQUENCE [LARGE SCALE GENOMIC DNA]</scope>
    <source>
        <strain evidence="2 3">SK-1</strain>
    </source>
</reference>
<dbReference type="Gene3D" id="3.40.50.2000">
    <property type="entry name" value="Glycogen Phosphorylase B"/>
    <property type="match status" value="2"/>
</dbReference>
<evidence type="ECO:0000313" key="2">
    <source>
        <dbReference type="EMBL" id="PXA72398.1"/>
    </source>
</evidence>
<sequence>MSSSGIPELLLVGPPQHGVTAYARDLAEALTHAGFSVSMPVVPHAEAAVARAAGSDRVHVHFTDRIFGGTPEDAADLVERMAAVTRLSVTLHDLPQPSDGTGFERRARAYRRVLDTVRGAVVSSEHEANLVNTHLAPPARLATVIPIGTRTPSSPRIGDQASRDSAADAPAAPGPLRVLIAGFIYPGKGHAEAIDAVAAVRHKLRATGEPLEEATVLAIGSASPGHEADVELLQRHAAASGVTLRVTGYLDDIAYRAAVSAHGIPLAAHQHLSASRSMIDWVEQGRSPLVADSPYAREMARLRPNTLRLYQPLQLAEQLEEGWRRPDSTRLAPSTPLHPTLTDGALAYHDWWADLR</sequence>